<feature type="region of interest" description="Disordered" evidence="1">
    <location>
        <begin position="38"/>
        <end position="75"/>
    </location>
</feature>
<gene>
    <name evidence="3" type="ORF">R2363_27350</name>
</gene>
<dbReference type="EMBL" id="JAWJZF010000464">
    <property type="protein sequence ID" value="MDX2295876.1"/>
    <property type="molecule type" value="Genomic_DNA"/>
</dbReference>
<evidence type="ECO:0000256" key="2">
    <source>
        <dbReference type="SAM" id="Phobius"/>
    </source>
</evidence>
<reference evidence="3 4" key="1">
    <citation type="submission" date="2023-10" db="EMBL/GenBank/DDBJ databases">
        <authorList>
            <person name="Wang X.X."/>
        </authorList>
    </citation>
    <scope>NUCLEOTIDE SEQUENCE [LARGE SCALE GENOMIC DNA]</scope>
    <source>
        <strain evidence="3 4">NBRC 12816</strain>
    </source>
</reference>
<dbReference type="Proteomes" id="UP001278571">
    <property type="component" value="Unassembled WGS sequence"/>
</dbReference>
<sequence>MDPEPRPAADIPSAADRATATDLIAAVEDALAAAQAAAPTAPAASFRDPVPAPAGPVGDALPVPQPGRPPMSQRATDASVVMLAAGAGTLMAGTGAGVALWALAGVDPVTLALAAGAPVAVVAALTRLVRRAGQAAQQAAPVTHHHTYAGPVTQTHTHRTHTQARGMFARSTTDARH</sequence>
<name>A0ABU4KDT7_9ACTN</name>
<accession>A0ABU4KDT7</accession>
<evidence type="ECO:0000256" key="1">
    <source>
        <dbReference type="SAM" id="MobiDB-lite"/>
    </source>
</evidence>
<keyword evidence="2" id="KW-0472">Membrane</keyword>
<feature type="transmembrane region" description="Helical" evidence="2">
    <location>
        <begin position="80"/>
        <end position="103"/>
    </location>
</feature>
<protein>
    <submittedName>
        <fullName evidence="3">Uncharacterized protein</fullName>
    </submittedName>
</protein>
<keyword evidence="4" id="KW-1185">Reference proteome</keyword>
<feature type="region of interest" description="Disordered" evidence="1">
    <location>
        <begin position="154"/>
        <end position="177"/>
    </location>
</feature>
<keyword evidence="2" id="KW-1133">Transmembrane helix</keyword>
<evidence type="ECO:0000313" key="3">
    <source>
        <dbReference type="EMBL" id="MDX2295876.1"/>
    </source>
</evidence>
<evidence type="ECO:0000313" key="4">
    <source>
        <dbReference type="Proteomes" id="UP001278571"/>
    </source>
</evidence>
<feature type="transmembrane region" description="Helical" evidence="2">
    <location>
        <begin position="109"/>
        <end position="129"/>
    </location>
</feature>
<keyword evidence="2" id="KW-0812">Transmembrane</keyword>
<comment type="caution">
    <text evidence="3">The sequence shown here is derived from an EMBL/GenBank/DDBJ whole genome shotgun (WGS) entry which is preliminary data.</text>
</comment>
<dbReference type="RefSeq" id="WP_319012064.1">
    <property type="nucleotide sequence ID" value="NZ_JAWJZF010000464.1"/>
</dbReference>
<organism evidence="3 4">
    <name type="scientific">Streptomyces roseolus</name>
    <dbReference type="NCBI Taxonomy" id="67358"/>
    <lineage>
        <taxon>Bacteria</taxon>
        <taxon>Bacillati</taxon>
        <taxon>Actinomycetota</taxon>
        <taxon>Actinomycetes</taxon>
        <taxon>Kitasatosporales</taxon>
        <taxon>Streptomycetaceae</taxon>
        <taxon>Streptomyces</taxon>
    </lineage>
</organism>
<proteinExistence type="predicted"/>